<comment type="caution">
    <text evidence="1">The sequence shown here is derived from an EMBL/GenBank/DDBJ whole genome shotgun (WGS) entry which is preliminary data.</text>
</comment>
<sequence>MGRVNRPILSESQQIELEKLFKESTNHSVRKRCQTILLKAEGRHSKDVGSIVGMSNVSVNSWLKRYKSEGIAGLYIKPGRGRKPLIDRNMDEESILEAVKQHRQKVSTAKAEWEASSEKKVSKSTFKRFLKNLVDDINA</sequence>
<keyword evidence="2" id="KW-1185">Reference proteome</keyword>
<evidence type="ECO:0000313" key="2">
    <source>
        <dbReference type="Proteomes" id="UP000541352"/>
    </source>
</evidence>
<dbReference type="Pfam" id="PF13565">
    <property type="entry name" value="HTH_32"/>
    <property type="match status" value="1"/>
</dbReference>
<dbReference type="Proteomes" id="UP000541352">
    <property type="component" value="Unassembled WGS sequence"/>
</dbReference>
<dbReference type="EMBL" id="JACIBY010000050">
    <property type="protein sequence ID" value="MBB3842436.1"/>
    <property type="molecule type" value="Genomic_DNA"/>
</dbReference>
<dbReference type="RefSeq" id="WP_183980820.1">
    <property type="nucleotide sequence ID" value="NZ_JACIBY010000050.1"/>
</dbReference>
<reference evidence="1 2" key="1">
    <citation type="submission" date="2020-08" db="EMBL/GenBank/DDBJ databases">
        <title>Genomic Encyclopedia of Type Strains, Phase IV (KMG-IV): sequencing the most valuable type-strain genomes for metagenomic binning, comparative biology and taxonomic classification.</title>
        <authorList>
            <person name="Goeker M."/>
        </authorList>
    </citation>
    <scope>NUCLEOTIDE SEQUENCE [LARGE SCALE GENOMIC DNA]</scope>
    <source>
        <strain evidence="1 2">DSM 17976</strain>
    </source>
</reference>
<dbReference type="AlphaFoldDB" id="A0A7W5ZT62"/>
<evidence type="ECO:0000313" key="1">
    <source>
        <dbReference type="EMBL" id="MBB3842436.1"/>
    </source>
</evidence>
<proteinExistence type="predicted"/>
<dbReference type="InterPro" id="IPR009057">
    <property type="entry name" value="Homeodomain-like_sf"/>
</dbReference>
<protein>
    <submittedName>
        <fullName evidence="1">Transposase</fullName>
    </submittedName>
</protein>
<name>A0A7W5ZT62_9BACT</name>
<gene>
    <name evidence="1" type="ORF">FHS57_006470</name>
</gene>
<dbReference type="SUPFAM" id="SSF46689">
    <property type="entry name" value="Homeodomain-like"/>
    <property type="match status" value="1"/>
</dbReference>
<accession>A0A7W5ZT62</accession>
<organism evidence="1 2">
    <name type="scientific">Runella defluvii</name>
    <dbReference type="NCBI Taxonomy" id="370973"/>
    <lineage>
        <taxon>Bacteria</taxon>
        <taxon>Pseudomonadati</taxon>
        <taxon>Bacteroidota</taxon>
        <taxon>Cytophagia</taxon>
        <taxon>Cytophagales</taxon>
        <taxon>Spirosomataceae</taxon>
        <taxon>Runella</taxon>
    </lineage>
</organism>